<feature type="transmembrane region" description="Helical" evidence="10">
    <location>
        <begin position="524"/>
        <end position="547"/>
    </location>
</feature>
<keyword evidence="6" id="KW-0653">Protein transport</keyword>
<gene>
    <name evidence="11" type="ORF">FA13DRAFT_1728932</name>
</gene>
<evidence type="ECO:0000256" key="2">
    <source>
        <dbReference type="ARBA" id="ARBA00008807"/>
    </source>
</evidence>
<feature type="transmembrane region" description="Helical" evidence="10">
    <location>
        <begin position="574"/>
        <end position="594"/>
    </location>
</feature>
<dbReference type="PANTHER" id="PTHR22601">
    <property type="entry name" value="ISP4 LIKE PROTEIN"/>
    <property type="match status" value="1"/>
</dbReference>
<feature type="transmembrane region" description="Helical" evidence="10">
    <location>
        <begin position="753"/>
        <end position="777"/>
    </location>
</feature>
<reference evidence="11 12" key="1">
    <citation type="journal article" date="2019" name="Nat. Ecol. Evol.">
        <title>Megaphylogeny resolves global patterns of mushroom evolution.</title>
        <authorList>
            <person name="Varga T."/>
            <person name="Krizsan K."/>
            <person name="Foldi C."/>
            <person name="Dima B."/>
            <person name="Sanchez-Garcia M."/>
            <person name="Sanchez-Ramirez S."/>
            <person name="Szollosi G.J."/>
            <person name="Szarkandi J.G."/>
            <person name="Papp V."/>
            <person name="Albert L."/>
            <person name="Andreopoulos W."/>
            <person name="Angelini C."/>
            <person name="Antonin V."/>
            <person name="Barry K.W."/>
            <person name="Bougher N.L."/>
            <person name="Buchanan P."/>
            <person name="Buyck B."/>
            <person name="Bense V."/>
            <person name="Catcheside P."/>
            <person name="Chovatia M."/>
            <person name="Cooper J."/>
            <person name="Damon W."/>
            <person name="Desjardin D."/>
            <person name="Finy P."/>
            <person name="Geml J."/>
            <person name="Haridas S."/>
            <person name="Hughes K."/>
            <person name="Justo A."/>
            <person name="Karasinski D."/>
            <person name="Kautmanova I."/>
            <person name="Kiss B."/>
            <person name="Kocsube S."/>
            <person name="Kotiranta H."/>
            <person name="LaButti K.M."/>
            <person name="Lechner B.E."/>
            <person name="Liimatainen K."/>
            <person name="Lipzen A."/>
            <person name="Lukacs Z."/>
            <person name="Mihaltcheva S."/>
            <person name="Morgado L.N."/>
            <person name="Niskanen T."/>
            <person name="Noordeloos M.E."/>
            <person name="Ohm R.A."/>
            <person name="Ortiz-Santana B."/>
            <person name="Ovrebo C."/>
            <person name="Racz N."/>
            <person name="Riley R."/>
            <person name="Savchenko A."/>
            <person name="Shiryaev A."/>
            <person name="Soop K."/>
            <person name="Spirin V."/>
            <person name="Szebenyi C."/>
            <person name="Tomsovsky M."/>
            <person name="Tulloss R.E."/>
            <person name="Uehling J."/>
            <person name="Grigoriev I.V."/>
            <person name="Vagvolgyi C."/>
            <person name="Papp T."/>
            <person name="Martin F.M."/>
            <person name="Miettinen O."/>
            <person name="Hibbett D.S."/>
            <person name="Nagy L.G."/>
        </authorList>
    </citation>
    <scope>NUCLEOTIDE SEQUENCE [LARGE SCALE GENOMIC DNA]</scope>
    <source>
        <strain evidence="11 12">FP101781</strain>
    </source>
</reference>
<dbReference type="Proteomes" id="UP000298030">
    <property type="component" value="Unassembled WGS sequence"/>
</dbReference>
<dbReference type="GO" id="GO:0016020">
    <property type="term" value="C:membrane"/>
    <property type="evidence" value="ECO:0007669"/>
    <property type="project" value="UniProtKB-SubCell"/>
</dbReference>
<keyword evidence="5" id="KW-0571">Peptide transport</keyword>
<feature type="transmembrane region" description="Helical" evidence="10">
    <location>
        <begin position="606"/>
        <end position="625"/>
    </location>
</feature>
<feature type="transmembrane region" description="Helical" evidence="10">
    <location>
        <begin position="703"/>
        <end position="719"/>
    </location>
</feature>
<feature type="transmembrane region" description="Helical" evidence="10">
    <location>
        <begin position="298"/>
        <end position="326"/>
    </location>
</feature>
<feature type="transmembrane region" description="Helical" evidence="10">
    <location>
        <begin position="373"/>
        <end position="393"/>
    </location>
</feature>
<dbReference type="NCBIfam" id="TIGR00727">
    <property type="entry name" value="ISP4_OPT"/>
    <property type="match status" value="1"/>
</dbReference>
<evidence type="ECO:0000256" key="9">
    <source>
        <dbReference type="SAM" id="MobiDB-lite"/>
    </source>
</evidence>
<feature type="transmembrane region" description="Helical" evidence="10">
    <location>
        <begin position="497"/>
        <end position="518"/>
    </location>
</feature>
<name>A0A4Y7TMJ1_COPMI</name>
<feature type="compositionally biased region" description="Acidic residues" evidence="9">
    <location>
        <begin position="33"/>
        <end position="43"/>
    </location>
</feature>
<feature type="transmembrane region" description="Helical" evidence="10">
    <location>
        <begin position="266"/>
        <end position="286"/>
    </location>
</feature>
<comment type="subcellular location">
    <subcellularLocation>
        <location evidence="1">Membrane</location>
        <topology evidence="1">Multi-pass membrane protein</topology>
    </subcellularLocation>
</comment>
<feature type="transmembrane region" description="Helical" evidence="10">
    <location>
        <begin position="445"/>
        <end position="466"/>
    </location>
</feature>
<comment type="similarity">
    <text evidence="2">Belongs to the oligopeptide OPT transporter family.</text>
</comment>
<dbReference type="InterPro" id="IPR004648">
    <property type="entry name" value="Oligpept_transpt"/>
</dbReference>
<dbReference type="AlphaFoldDB" id="A0A4Y7TMJ1"/>
<evidence type="ECO:0000256" key="4">
    <source>
        <dbReference type="ARBA" id="ARBA00022692"/>
    </source>
</evidence>
<feature type="region of interest" description="Disordered" evidence="9">
    <location>
        <begin position="1"/>
        <end position="44"/>
    </location>
</feature>
<dbReference type="Pfam" id="PF03169">
    <property type="entry name" value="OPT"/>
    <property type="match status" value="1"/>
</dbReference>
<dbReference type="GO" id="GO:0035673">
    <property type="term" value="F:oligopeptide transmembrane transporter activity"/>
    <property type="evidence" value="ECO:0007669"/>
    <property type="project" value="InterPro"/>
</dbReference>
<keyword evidence="7 10" id="KW-1133">Transmembrane helix</keyword>
<sequence>MASSPVAELEPKGMSSAIDHDHPGLVVRQMPDVPEDVPEDNDYYQDHLNDPYLDLRATRPTSIRSFSMESKKKIQMGYDQSDYDTESQYDRYSTSRAESAVDFDDESPYPEVRAAVSSVDDPLMPANTFRMWFLGIFFVFGVTFVNQILGLRYPAVYITGIVIQLVSLPCGKALEKILPRTVFNFFGYRWSFNPGPFSIKEHVCVTVMANVVIAGVYALEVTLSQRVFYGMEIAKGYQILLSLGSQCFGFCLGGFLRQFVVWPSSMIWPGALVNSALFNTLHKNYGQRDRGHMTRERFFLIAFVGSFVWYWIPGYLFTALSMFSWVCWIVPENVTVNALFGVNSGLGMSVITFDWGMIAFTGSPLVTPWWSEMNTAVAFILMFWIIAPILYFTNTWDSAHFPLSSYLSWDNTGNMYQATEVLTDGVFDQAKYDAYSPVYMSVTLALAYGIAFAAFPAVFVHTFLWFRKDIVRRFRSTLKDERDVHSRLMQYYPEVPAWWYLIVGVISLVFLIVAVEVYPTQLPIWALFLCLAVASALSLPLAMLQAITNQQVPTQVMHELIAGYILPGRPIANMIFKAVGFITGTQAVAFAADLKLGHYMKVPPRLIFAIQIVATLISAFLCSAIQDFMLENIEDICTREQKQGFICPGSTTWFTASVIWGAVSPKRIFSIGQRYSALLLFFPIGIVLPIPFYFLARRYPLSFWRYINIPVFFAGLGAMPPASGINYISWAVVGFIFNYVIRRFHFRWWMRYNYILSAALDSGAAMASIVIFLVLALPKGGIELNWWGNTVWLNTADAMGTPLLPIPEGTTI</sequence>
<feature type="transmembrane region" description="Helical" evidence="10">
    <location>
        <begin position="725"/>
        <end position="741"/>
    </location>
</feature>
<protein>
    <submittedName>
        <fullName evidence="11">Glutathione transporter</fullName>
    </submittedName>
</protein>
<evidence type="ECO:0000256" key="6">
    <source>
        <dbReference type="ARBA" id="ARBA00022927"/>
    </source>
</evidence>
<evidence type="ECO:0000256" key="8">
    <source>
        <dbReference type="ARBA" id="ARBA00023136"/>
    </source>
</evidence>
<accession>A0A4Y7TMJ1</accession>
<feature type="transmembrane region" description="Helical" evidence="10">
    <location>
        <begin position="645"/>
        <end position="663"/>
    </location>
</feature>
<dbReference type="InterPro" id="IPR004813">
    <property type="entry name" value="OPT"/>
</dbReference>
<comment type="caution">
    <text evidence="11">The sequence shown here is derived from an EMBL/GenBank/DDBJ whole genome shotgun (WGS) entry which is preliminary data.</text>
</comment>
<keyword evidence="12" id="KW-1185">Reference proteome</keyword>
<dbReference type="EMBL" id="QPFP01000008">
    <property type="protein sequence ID" value="TEB35128.1"/>
    <property type="molecule type" value="Genomic_DNA"/>
</dbReference>
<dbReference type="GO" id="GO:0015031">
    <property type="term" value="P:protein transport"/>
    <property type="evidence" value="ECO:0007669"/>
    <property type="project" value="UniProtKB-KW"/>
</dbReference>
<organism evidence="11 12">
    <name type="scientific">Coprinellus micaceus</name>
    <name type="common">Glistening ink-cap mushroom</name>
    <name type="synonym">Coprinus micaceus</name>
    <dbReference type="NCBI Taxonomy" id="71717"/>
    <lineage>
        <taxon>Eukaryota</taxon>
        <taxon>Fungi</taxon>
        <taxon>Dikarya</taxon>
        <taxon>Basidiomycota</taxon>
        <taxon>Agaricomycotina</taxon>
        <taxon>Agaricomycetes</taxon>
        <taxon>Agaricomycetidae</taxon>
        <taxon>Agaricales</taxon>
        <taxon>Agaricineae</taxon>
        <taxon>Psathyrellaceae</taxon>
        <taxon>Coprinellus</taxon>
    </lineage>
</organism>
<evidence type="ECO:0000256" key="5">
    <source>
        <dbReference type="ARBA" id="ARBA00022856"/>
    </source>
</evidence>
<dbReference type="NCBIfam" id="TIGR00728">
    <property type="entry name" value="OPT_sfam"/>
    <property type="match status" value="1"/>
</dbReference>
<evidence type="ECO:0000256" key="7">
    <source>
        <dbReference type="ARBA" id="ARBA00022989"/>
    </source>
</evidence>
<keyword evidence="3" id="KW-0813">Transport</keyword>
<dbReference type="OrthoDB" id="9986677at2759"/>
<feature type="transmembrane region" description="Helical" evidence="10">
    <location>
        <begin position="131"/>
        <end position="149"/>
    </location>
</feature>
<keyword evidence="4 10" id="KW-0812">Transmembrane</keyword>
<keyword evidence="8 10" id="KW-0472">Membrane</keyword>
<evidence type="ECO:0000256" key="3">
    <source>
        <dbReference type="ARBA" id="ARBA00022448"/>
    </source>
</evidence>
<evidence type="ECO:0000256" key="1">
    <source>
        <dbReference type="ARBA" id="ARBA00004141"/>
    </source>
</evidence>
<feature type="transmembrane region" description="Helical" evidence="10">
    <location>
        <begin position="338"/>
        <end position="361"/>
    </location>
</feature>
<evidence type="ECO:0000313" key="11">
    <source>
        <dbReference type="EMBL" id="TEB35128.1"/>
    </source>
</evidence>
<evidence type="ECO:0000256" key="10">
    <source>
        <dbReference type="SAM" id="Phobius"/>
    </source>
</evidence>
<feature type="transmembrane region" description="Helical" evidence="10">
    <location>
        <begin position="675"/>
        <end position="696"/>
    </location>
</feature>
<evidence type="ECO:0000313" key="12">
    <source>
        <dbReference type="Proteomes" id="UP000298030"/>
    </source>
</evidence>
<proteinExistence type="inferred from homology"/>